<keyword evidence="2" id="KW-1185">Reference proteome</keyword>
<name>A0A1M6UQN6_9FLAO</name>
<dbReference type="AlphaFoldDB" id="A0A1M6UQN6"/>
<dbReference type="STRING" id="216903.SAMN05444371_3420"/>
<sequence>MNNVITHSIISEQIDLIPEKINALVSTITMKNGKKSKILTVFDNYCVDFEAIEIGVRRGLEFMDDVDSVASELFSVSENGMRSSRIYYRETKNTSIYKTN</sequence>
<protein>
    <submittedName>
        <fullName evidence="1">Uncharacterized protein</fullName>
    </submittedName>
</protein>
<reference evidence="2" key="1">
    <citation type="submission" date="2016-11" db="EMBL/GenBank/DDBJ databases">
        <authorList>
            <person name="Varghese N."/>
            <person name="Submissions S."/>
        </authorList>
    </citation>
    <scope>NUCLEOTIDE SEQUENCE [LARGE SCALE GENOMIC DNA]</scope>
    <source>
        <strain evidence="2">DSM 18016</strain>
    </source>
</reference>
<dbReference type="Proteomes" id="UP000184498">
    <property type="component" value="Unassembled WGS sequence"/>
</dbReference>
<organism evidence="1 2">
    <name type="scientific">Epilithonimonas mollis</name>
    <dbReference type="NCBI Taxonomy" id="216903"/>
    <lineage>
        <taxon>Bacteria</taxon>
        <taxon>Pseudomonadati</taxon>
        <taxon>Bacteroidota</taxon>
        <taxon>Flavobacteriia</taxon>
        <taxon>Flavobacteriales</taxon>
        <taxon>Weeksellaceae</taxon>
        <taxon>Chryseobacterium group</taxon>
        <taxon>Epilithonimonas</taxon>
    </lineage>
</organism>
<gene>
    <name evidence="1" type="ORF">SAMN05444371_3420</name>
</gene>
<evidence type="ECO:0000313" key="2">
    <source>
        <dbReference type="Proteomes" id="UP000184498"/>
    </source>
</evidence>
<evidence type="ECO:0000313" key="1">
    <source>
        <dbReference type="EMBL" id="SHK71479.1"/>
    </source>
</evidence>
<proteinExistence type="predicted"/>
<dbReference type="RefSeq" id="WP_073000428.1">
    <property type="nucleotide sequence ID" value="NZ_FRAM01000006.1"/>
</dbReference>
<accession>A0A1M6UQN6</accession>
<dbReference type="EMBL" id="FRAM01000006">
    <property type="protein sequence ID" value="SHK71479.1"/>
    <property type="molecule type" value="Genomic_DNA"/>
</dbReference>